<accession>A0ABX2XGT9</accession>
<evidence type="ECO:0000313" key="2">
    <source>
        <dbReference type="Proteomes" id="UP000093343"/>
    </source>
</evidence>
<gene>
    <name evidence="1" type="ORF">FLP_10620</name>
</gene>
<evidence type="ECO:0000313" key="1">
    <source>
        <dbReference type="EMBL" id="OCB73168.1"/>
    </source>
</evidence>
<protein>
    <submittedName>
        <fullName evidence="1">Uncharacterized protein</fullName>
    </submittedName>
</protein>
<keyword evidence="2" id="KW-1185">Reference proteome</keyword>
<name>A0ABX2XGT9_9FLAO</name>
<dbReference type="RefSeq" id="WP_065449501.1">
    <property type="nucleotide sequence ID" value="NZ_LVEN01000027.1"/>
</dbReference>
<organism evidence="1 2">
    <name type="scientific">Flavobacterium piscis</name>
    <dbReference type="NCBI Taxonomy" id="1114874"/>
    <lineage>
        <taxon>Bacteria</taxon>
        <taxon>Pseudomonadati</taxon>
        <taxon>Bacteroidota</taxon>
        <taxon>Flavobacteriia</taxon>
        <taxon>Flavobacteriales</taxon>
        <taxon>Flavobacteriaceae</taxon>
        <taxon>Flavobacterium</taxon>
    </lineage>
</organism>
<dbReference type="EMBL" id="LVEN01000027">
    <property type="protein sequence ID" value="OCB73168.1"/>
    <property type="molecule type" value="Genomic_DNA"/>
</dbReference>
<comment type="caution">
    <text evidence="1">The sequence shown here is derived from an EMBL/GenBank/DDBJ whole genome shotgun (WGS) entry which is preliminary data.</text>
</comment>
<reference evidence="2" key="1">
    <citation type="submission" date="2016-03" db="EMBL/GenBank/DDBJ databases">
        <title>Draft genome sequence of Paenibacillus glacialis DSM 22343.</title>
        <authorList>
            <person name="Shin S.-K."/>
            <person name="Yi H."/>
        </authorList>
    </citation>
    <scope>NUCLEOTIDE SEQUENCE [LARGE SCALE GENOMIC DNA]</scope>
    <source>
        <strain evidence="2">CCUG 60099</strain>
    </source>
</reference>
<dbReference type="Proteomes" id="UP000093343">
    <property type="component" value="Unassembled WGS sequence"/>
</dbReference>
<sequence length="401" mass="47441">MKKSITIPDAMEKAMNDFLDNPDIIFADDTEHLKFRYGAFDKLKDWKKNRNCIVKNCSNISIERSHTIQKAGSIKQIAEKGYVLSPAFNYKTEKIELKKIGINEASTFPGYCNLHENLFNNFEQAKDLKTDEDFGLQLYRTVCREIIINKNHLKRFDSLVSSYKIFRDKKIQETTIAKLDHNIFESSPIKIKKISIESFDYRLKAVSERRKEIIRYLNEFLYIYHNAILHDLQKKKFGKIAFIGMHFDVQIPVAIAGRGNFIINLRTKRKNIEVIFNVLPYEDKTYIIISSLKKNSKQLSNYMSYFAWNSLQVINMIESWMIHGTDHWFLKPSVWNSLNFNLQRKILDKSNDFKYNIGNELEYTIFKEIKMEVIQEMENNYEKLTQPLIDLLQKEKIKFDL</sequence>
<proteinExistence type="predicted"/>